<evidence type="ECO:0000256" key="1">
    <source>
        <dbReference type="SAM" id="Phobius"/>
    </source>
</evidence>
<comment type="caution">
    <text evidence="2">The sequence shown here is derived from an EMBL/GenBank/DDBJ whole genome shotgun (WGS) entry which is preliminary data.</text>
</comment>
<dbReference type="AlphaFoldDB" id="D4XNH5"/>
<feature type="transmembrane region" description="Helical" evidence="1">
    <location>
        <begin position="25"/>
        <end position="41"/>
    </location>
</feature>
<proteinExistence type="predicted"/>
<keyword evidence="1" id="KW-0812">Transmembrane</keyword>
<name>D4XNH5_ACIHA</name>
<keyword evidence="1" id="KW-0472">Membrane</keyword>
<reference evidence="3" key="1">
    <citation type="submission" date="2010-03" db="EMBL/GenBank/DDBJ databases">
        <title>Complete sequence of Mobiluncus curtisii ATCC 43063.</title>
        <authorList>
            <person name="Muzny D."/>
            <person name="Qin X."/>
            <person name="Deng J."/>
            <person name="Jiang H."/>
            <person name="Liu Y."/>
            <person name="Qu J."/>
            <person name="Song X.-Z."/>
            <person name="Zhang L."/>
            <person name="Thornton R."/>
            <person name="Coyle M."/>
            <person name="Francisco L."/>
            <person name="Jackson L."/>
            <person name="Javaid M."/>
            <person name="Korchina V."/>
            <person name="Kovar C."/>
            <person name="Mata R."/>
            <person name="Mathew T."/>
            <person name="Ngo R."/>
            <person name="Nguyen L."/>
            <person name="Nguyen N."/>
            <person name="Okwuonu G."/>
            <person name="Ongeri F."/>
            <person name="Pham C."/>
            <person name="Simmons D."/>
            <person name="Wilczek-Boney K."/>
            <person name="Hale W."/>
            <person name="Jakkamsetti A."/>
            <person name="Pham P."/>
            <person name="Ruth R."/>
            <person name="San Lucas F."/>
            <person name="Warren J."/>
            <person name="Zhang J."/>
            <person name="Zhao Z."/>
            <person name="Zhou C."/>
            <person name="Zhu D."/>
            <person name="Lee S."/>
            <person name="Bess C."/>
            <person name="Blankenburg K."/>
            <person name="Forbes L."/>
            <person name="Fu Q."/>
            <person name="Gubbala S."/>
            <person name="Hirani K."/>
            <person name="Jayaseelan J.C."/>
            <person name="Lara F."/>
            <person name="Munidasa M."/>
            <person name="Palculict T."/>
            <person name="Patil S."/>
            <person name="Pu L.-L."/>
            <person name="Saada N."/>
            <person name="Tang L."/>
            <person name="Weissenberger G."/>
            <person name="Zhu Y."/>
            <person name="Hemphill L."/>
            <person name="Shang Y."/>
            <person name="Youmans B."/>
            <person name="Ayvaz T."/>
            <person name="Ross M."/>
            <person name="Santibanez J."/>
            <person name="Aqrawi P."/>
            <person name="Gross S."/>
            <person name="Joshi V."/>
            <person name="Fowler G."/>
            <person name="Nazareth L."/>
            <person name="Reid J."/>
            <person name="Worley K."/>
            <person name="Petrosino J."/>
            <person name="Highlander S."/>
            <person name="Gibbs R."/>
            <person name="Gibbs R."/>
        </authorList>
    </citation>
    <scope>NUCLEOTIDE SEQUENCE [LARGE SCALE GENOMIC DNA]</scope>
    <source>
        <strain evidence="3">ATCC 19194</strain>
    </source>
</reference>
<sequence>MYGHRFSTQQNHQSNNQYNYKDLDTFYYLFPVLVLFNLLFFQPCEFVQFIV</sequence>
<evidence type="ECO:0000313" key="3">
    <source>
        <dbReference type="Proteomes" id="UP000003085"/>
    </source>
</evidence>
<accession>D4XNH5</accession>
<keyword evidence="1" id="KW-1133">Transmembrane helix</keyword>
<dbReference type="Proteomes" id="UP000003085">
    <property type="component" value="Unassembled WGS sequence"/>
</dbReference>
<organism evidence="2 3">
    <name type="scientific">Acinetobacter haemolyticus ATCC 19194</name>
    <dbReference type="NCBI Taxonomy" id="707232"/>
    <lineage>
        <taxon>Bacteria</taxon>
        <taxon>Pseudomonadati</taxon>
        <taxon>Pseudomonadota</taxon>
        <taxon>Gammaproteobacteria</taxon>
        <taxon>Moraxellales</taxon>
        <taxon>Moraxellaceae</taxon>
        <taxon>Acinetobacter</taxon>
    </lineage>
</organism>
<dbReference type="HOGENOM" id="CLU_3094502_0_0_6"/>
<gene>
    <name evidence="2" type="ORF">HMP0015_1267</name>
</gene>
<evidence type="ECO:0000313" key="2">
    <source>
        <dbReference type="EMBL" id="EFF83249.1"/>
    </source>
</evidence>
<dbReference type="EMBL" id="ADMT01000121">
    <property type="protein sequence ID" value="EFF83249.1"/>
    <property type="molecule type" value="Genomic_DNA"/>
</dbReference>
<protein>
    <submittedName>
        <fullName evidence="2">Uncharacterized protein</fullName>
    </submittedName>
</protein>